<name>A0A2K3KUZ0_TRIPR</name>
<evidence type="ECO:0000313" key="2">
    <source>
        <dbReference type="Proteomes" id="UP000236291"/>
    </source>
</evidence>
<feature type="non-terminal residue" evidence="1">
    <location>
        <position position="82"/>
    </location>
</feature>
<dbReference type="Proteomes" id="UP000236291">
    <property type="component" value="Unassembled WGS sequence"/>
</dbReference>
<protein>
    <submittedName>
        <fullName evidence="1">Uncharacterized protein</fullName>
    </submittedName>
</protein>
<reference evidence="1 2" key="2">
    <citation type="journal article" date="2017" name="Front. Plant Sci.">
        <title>Gene Classification and Mining of Molecular Markers Useful in Red Clover (Trifolium pratense) Breeding.</title>
        <authorList>
            <person name="Istvanek J."/>
            <person name="Dluhosova J."/>
            <person name="Dluhos P."/>
            <person name="Patkova L."/>
            <person name="Nedelnik J."/>
            <person name="Repkova J."/>
        </authorList>
    </citation>
    <scope>NUCLEOTIDE SEQUENCE [LARGE SCALE GENOMIC DNA]</scope>
    <source>
        <strain evidence="2">cv. Tatra</strain>
        <tissue evidence="1">Young leaves</tissue>
    </source>
</reference>
<dbReference type="AlphaFoldDB" id="A0A2K3KUZ0"/>
<comment type="caution">
    <text evidence="1">The sequence shown here is derived from an EMBL/GenBank/DDBJ whole genome shotgun (WGS) entry which is preliminary data.</text>
</comment>
<evidence type="ECO:0000313" key="1">
    <source>
        <dbReference type="EMBL" id="PNX70102.1"/>
    </source>
</evidence>
<proteinExistence type="predicted"/>
<dbReference type="EMBL" id="ASHM01111260">
    <property type="protein sequence ID" value="PNX70102.1"/>
    <property type="molecule type" value="Genomic_DNA"/>
</dbReference>
<gene>
    <name evidence="1" type="ORF">L195_g057091</name>
</gene>
<sequence>MSNEEVELGVDMGPEEEEVIPQVRAKRNSVKPKFLKDFVVPTLSHGLPLVFPGYNPPLILCMHVACAISKVYCGEGLYRGKG</sequence>
<organism evidence="1 2">
    <name type="scientific">Trifolium pratense</name>
    <name type="common">Red clover</name>
    <dbReference type="NCBI Taxonomy" id="57577"/>
    <lineage>
        <taxon>Eukaryota</taxon>
        <taxon>Viridiplantae</taxon>
        <taxon>Streptophyta</taxon>
        <taxon>Embryophyta</taxon>
        <taxon>Tracheophyta</taxon>
        <taxon>Spermatophyta</taxon>
        <taxon>Magnoliopsida</taxon>
        <taxon>eudicotyledons</taxon>
        <taxon>Gunneridae</taxon>
        <taxon>Pentapetalae</taxon>
        <taxon>rosids</taxon>
        <taxon>fabids</taxon>
        <taxon>Fabales</taxon>
        <taxon>Fabaceae</taxon>
        <taxon>Papilionoideae</taxon>
        <taxon>50 kb inversion clade</taxon>
        <taxon>NPAAA clade</taxon>
        <taxon>Hologalegina</taxon>
        <taxon>IRL clade</taxon>
        <taxon>Trifolieae</taxon>
        <taxon>Trifolium</taxon>
    </lineage>
</organism>
<reference evidence="1 2" key="1">
    <citation type="journal article" date="2014" name="Am. J. Bot.">
        <title>Genome assembly and annotation for red clover (Trifolium pratense; Fabaceae).</title>
        <authorList>
            <person name="Istvanek J."/>
            <person name="Jaros M."/>
            <person name="Krenek A."/>
            <person name="Repkova J."/>
        </authorList>
    </citation>
    <scope>NUCLEOTIDE SEQUENCE [LARGE SCALE GENOMIC DNA]</scope>
    <source>
        <strain evidence="2">cv. Tatra</strain>
        <tissue evidence="1">Young leaves</tissue>
    </source>
</reference>
<accession>A0A2K3KUZ0</accession>